<gene>
    <name evidence="3" type="ORF">FKR81_12700</name>
</gene>
<keyword evidence="4" id="KW-1185">Reference proteome</keyword>
<dbReference type="CDD" id="cd00093">
    <property type="entry name" value="HTH_XRE"/>
    <property type="match status" value="1"/>
</dbReference>
<dbReference type="OrthoDB" id="3831424at2"/>
<dbReference type="GO" id="GO:0003677">
    <property type="term" value="F:DNA binding"/>
    <property type="evidence" value="ECO:0007669"/>
    <property type="project" value="InterPro"/>
</dbReference>
<dbReference type="Gene3D" id="1.10.260.40">
    <property type="entry name" value="lambda repressor-like DNA-binding domains"/>
    <property type="match status" value="1"/>
</dbReference>
<feature type="domain" description="HTH cro/C1-type" evidence="2">
    <location>
        <begin position="30"/>
        <end position="85"/>
    </location>
</feature>
<accession>A0A563EW67</accession>
<evidence type="ECO:0000313" key="4">
    <source>
        <dbReference type="Proteomes" id="UP000316639"/>
    </source>
</evidence>
<dbReference type="EMBL" id="VOBR01000007">
    <property type="protein sequence ID" value="TWP51721.1"/>
    <property type="molecule type" value="Genomic_DNA"/>
</dbReference>
<dbReference type="AlphaFoldDB" id="A0A563EW67"/>
<dbReference type="InterPro" id="IPR001387">
    <property type="entry name" value="Cro/C1-type_HTH"/>
</dbReference>
<comment type="caution">
    <text evidence="3">The sequence shown here is derived from an EMBL/GenBank/DDBJ whole genome shotgun (WGS) entry which is preliminary data.</text>
</comment>
<evidence type="ECO:0000259" key="2">
    <source>
        <dbReference type="PROSITE" id="PS50943"/>
    </source>
</evidence>
<feature type="region of interest" description="Disordered" evidence="1">
    <location>
        <begin position="85"/>
        <end position="112"/>
    </location>
</feature>
<dbReference type="Proteomes" id="UP000316639">
    <property type="component" value="Unassembled WGS sequence"/>
</dbReference>
<dbReference type="Pfam" id="PF01381">
    <property type="entry name" value="HTH_3"/>
    <property type="match status" value="1"/>
</dbReference>
<feature type="region of interest" description="Disordered" evidence="1">
    <location>
        <begin position="1"/>
        <end position="25"/>
    </location>
</feature>
<protein>
    <submittedName>
        <fullName evidence="3">Helix-turn-helix transcriptional regulator</fullName>
    </submittedName>
</protein>
<dbReference type="SMART" id="SM00530">
    <property type="entry name" value="HTH_XRE"/>
    <property type="match status" value="1"/>
</dbReference>
<evidence type="ECO:0000313" key="3">
    <source>
        <dbReference type="EMBL" id="TWP51721.1"/>
    </source>
</evidence>
<organism evidence="3 4">
    <name type="scientific">Lentzea tibetensis</name>
    <dbReference type="NCBI Taxonomy" id="2591470"/>
    <lineage>
        <taxon>Bacteria</taxon>
        <taxon>Bacillati</taxon>
        <taxon>Actinomycetota</taxon>
        <taxon>Actinomycetes</taxon>
        <taxon>Pseudonocardiales</taxon>
        <taxon>Pseudonocardiaceae</taxon>
        <taxon>Lentzea</taxon>
    </lineage>
</organism>
<reference evidence="3 4" key="1">
    <citation type="submission" date="2019-07" db="EMBL/GenBank/DDBJ databases">
        <title>Lentzea xizangensis sp. nov., isolated from Qinghai-Tibetan Plateau Soils.</title>
        <authorList>
            <person name="Huang J."/>
        </authorList>
    </citation>
    <scope>NUCLEOTIDE SEQUENCE [LARGE SCALE GENOMIC DNA]</scope>
    <source>
        <strain evidence="3 4">FXJ1.1311</strain>
    </source>
</reference>
<evidence type="ECO:0000256" key="1">
    <source>
        <dbReference type="SAM" id="MobiDB-lite"/>
    </source>
</evidence>
<sequence>MATAASSGGWLHVAGSAAAPPDGSDVGEVIRWYRQREGWTQQEAAERLNTTQSRLSKLEKGSQALRDVNELRFIASRLSIPPERLGILPDRSSDRIPHPGTVSTTPGAPHDSQEHWRAVRAEMNRNRAHLGDLAAEMYPQSQRIPNTTVLTRAGWMPDRPVDLADVKLCWLGDENAHPTITGTSPETEGVRPLTAQGTPYNRYSRALRDLARPRLLDNRVSYRLREVAWTDAACDLGFSYTSYFDVLDVCEALSHEFTEAWLGNGRKRPSMADLRLRRSITDPFDLSARAMLPSINTLTIRRDPIDGHRMYLHKRDAAATAVAGGMYHVVPAGVFQPSSLAPAHQANDFSMWRNIQREFSEELLGNPEHDGNAIDPIDYDNEEPFRSFELARKNGDFRTHVLATVLEPLTLWVEFLTVAVIEAPVFDQLFADMVGVNEEGSAVSTEAGVPAVGIPFTSDTRERLRNEPLSPISRATIELTWEHRHRLLG</sequence>
<dbReference type="InterPro" id="IPR010982">
    <property type="entry name" value="Lambda_DNA-bd_dom_sf"/>
</dbReference>
<proteinExistence type="predicted"/>
<name>A0A563EW67_9PSEU</name>
<dbReference type="SUPFAM" id="SSF47413">
    <property type="entry name" value="lambda repressor-like DNA-binding domains"/>
    <property type="match status" value="1"/>
</dbReference>
<dbReference type="PROSITE" id="PS50943">
    <property type="entry name" value="HTH_CROC1"/>
    <property type="match status" value="1"/>
</dbReference>